<reference evidence="1 2" key="1">
    <citation type="submission" date="2020-12" db="EMBL/GenBank/DDBJ databases">
        <title>Concerted genomic and epigenomic changes stabilize Arabidopsis allopolyploids.</title>
        <authorList>
            <person name="Chen Z."/>
        </authorList>
    </citation>
    <scope>NUCLEOTIDE SEQUENCE [LARGE SCALE GENOMIC DNA]</scope>
    <source>
        <strain evidence="1">As9502</strain>
        <tissue evidence="1">Leaf</tissue>
    </source>
</reference>
<organism evidence="1 2">
    <name type="scientific">Arabidopsis suecica</name>
    <name type="common">Swedish thale-cress</name>
    <name type="synonym">Cardaminopsis suecica</name>
    <dbReference type="NCBI Taxonomy" id="45249"/>
    <lineage>
        <taxon>Eukaryota</taxon>
        <taxon>Viridiplantae</taxon>
        <taxon>Streptophyta</taxon>
        <taxon>Embryophyta</taxon>
        <taxon>Tracheophyta</taxon>
        <taxon>Spermatophyta</taxon>
        <taxon>Magnoliopsida</taxon>
        <taxon>eudicotyledons</taxon>
        <taxon>Gunneridae</taxon>
        <taxon>Pentapetalae</taxon>
        <taxon>rosids</taxon>
        <taxon>malvids</taxon>
        <taxon>Brassicales</taxon>
        <taxon>Brassicaceae</taxon>
        <taxon>Camelineae</taxon>
        <taxon>Arabidopsis</taxon>
    </lineage>
</organism>
<keyword evidence="2" id="KW-1185">Reference proteome</keyword>
<protein>
    <submittedName>
        <fullName evidence="1">Uncharacterized protein</fullName>
    </submittedName>
</protein>
<comment type="caution">
    <text evidence="1">The sequence shown here is derived from an EMBL/GenBank/DDBJ whole genome shotgun (WGS) entry which is preliminary data.</text>
</comment>
<evidence type="ECO:0000313" key="1">
    <source>
        <dbReference type="EMBL" id="KAG7536805.1"/>
    </source>
</evidence>
<sequence>MSVLDLGEMEYLDQVDFPKIGARPITELSLNELKLELDNRSLGIKISEDENSLAKSLDPVQTDHLRAHLSDSFQVVFLDLEFKHHTILEVGIVLVDLVTWKMKEFHAILRQTKEFMKSYVGRSSIPRTKLEADSSPRVLGMWPDDIRTSVVIDGEAVAGLRSLSTDSNGREDEDRSE</sequence>
<dbReference type="Proteomes" id="UP000694251">
    <property type="component" value="Chromosome 13"/>
</dbReference>
<gene>
    <name evidence="1" type="ORF">ISN44_As13g007320</name>
</gene>
<proteinExistence type="predicted"/>
<name>A0A8T1XR82_ARASU</name>
<dbReference type="EMBL" id="JAEFBJ010000013">
    <property type="protein sequence ID" value="KAG7536805.1"/>
    <property type="molecule type" value="Genomic_DNA"/>
</dbReference>
<evidence type="ECO:0000313" key="2">
    <source>
        <dbReference type="Proteomes" id="UP000694251"/>
    </source>
</evidence>
<dbReference type="AlphaFoldDB" id="A0A8T1XR82"/>
<accession>A0A8T1XR82</accession>